<dbReference type="InterPro" id="IPR044730">
    <property type="entry name" value="RNase_H-like_dom_plant"/>
</dbReference>
<evidence type="ECO:0000313" key="4">
    <source>
        <dbReference type="Proteomes" id="UP001552299"/>
    </source>
</evidence>
<dbReference type="CDD" id="cd06222">
    <property type="entry name" value="RNase_H_like"/>
    <property type="match status" value="1"/>
</dbReference>
<dbReference type="InterPro" id="IPR053151">
    <property type="entry name" value="RNase_H-like"/>
</dbReference>
<dbReference type="SUPFAM" id="SSF53098">
    <property type="entry name" value="Ribonuclease H-like"/>
    <property type="match status" value="1"/>
</dbReference>
<protein>
    <recommendedName>
        <fullName evidence="5">RNase H type-1 domain-containing protein</fullName>
    </recommendedName>
</protein>
<keyword evidence="4" id="KW-1185">Reference proteome</keyword>
<dbReference type="Gene3D" id="3.30.420.10">
    <property type="entry name" value="Ribonuclease H-like superfamily/Ribonuclease H"/>
    <property type="match status" value="1"/>
</dbReference>
<evidence type="ECO:0008006" key="5">
    <source>
        <dbReference type="Google" id="ProtNLM"/>
    </source>
</evidence>
<dbReference type="EMBL" id="JANQDX010000010">
    <property type="protein sequence ID" value="KAL0917892.1"/>
    <property type="molecule type" value="Genomic_DNA"/>
</dbReference>
<sequence length="332" mass="37905">MFDGNWVQKLDLSPRVACFWWRILKDALPTTDFLMNRRLLNYNCCPRGCEAIEKWDHITTSCYKLLQAIETVKKRGLIIPVFDSFTECCSQLKRIAKVKPFMAKLYCSLVFYSWKSRNSVVHDGQELGSCFIASTAVSLASILTKLNPFSGHWGAFQRQLSTSSWHPPPPGWIKVNVDATIRRSNVAGVGGVIRDHKGRFLCSFGYNCVHWDSGYMELVAFRSIKRVIKDWMVGAKVIIMEGDNANVIKYLQDSVFKVVHYEVDGMMEDFSFLMGFDSFIFSHVNRECNKLADCCANIALEGDFFWDDLCVNKIPPLFFSLLKEDGDGFIIT</sequence>
<name>A0ABD0V568_DENTH</name>
<organism evidence="3 4">
    <name type="scientific">Dendrobium thyrsiflorum</name>
    <name type="common">Pinecone-like raceme dendrobium</name>
    <name type="synonym">Orchid</name>
    <dbReference type="NCBI Taxonomy" id="117978"/>
    <lineage>
        <taxon>Eukaryota</taxon>
        <taxon>Viridiplantae</taxon>
        <taxon>Streptophyta</taxon>
        <taxon>Embryophyta</taxon>
        <taxon>Tracheophyta</taxon>
        <taxon>Spermatophyta</taxon>
        <taxon>Magnoliopsida</taxon>
        <taxon>Liliopsida</taxon>
        <taxon>Asparagales</taxon>
        <taxon>Orchidaceae</taxon>
        <taxon>Epidendroideae</taxon>
        <taxon>Malaxideae</taxon>
        <taxon>Dendrobiinae</taxon>
        <taxon>Dendrobium</taxon>
    </lineage>
</organism>
<evidence type="ECO:0000259" key="1">
    <source>
        <dbReference type="Pfam" id="PF13456"/>
    </source>
</evidence>
<dbReference type="AlphaFoldDB" id="A0ABD0V568"/>
<feature type="domain" description="Reverse transcriptase zinc-binding" evidence="2">
    <location>
        <begin position="9"/>
        <end position="63"/>
    </location>
</feature>
<dbReference type="Pfam" id="PF13966">
    <property type="entry name" value="zf-RVT"/>
    <property type="match status" value="1"/>
</dbReference>
<evidence type="ECO:0000259" key="2">
    <source>
        <dbReference type="Pfam" id="PF13966"/>
    </source>
</evidence>
<evidence type="ECO:0000313" key="3">
    <source>
        <dbReference type="EMBL" id="KAL0917892.1"/>
    </source>
</evidence>
<dbReference type="PANTHER" id="PTHR47723:SF19">
    <property type="entry name" value="POLYNUCLEOTIDYL TRANSFERASE, RIBONUCLEASE H-LIKE SUPERFAMILY PROTEIN"/>
    <property type="match status" value="1"/>
</dbReference>
<dbReference type="PANTHER" id="PTHR47723">
    <property type="entry name" value="OS05G0353850 PROTEIN"/>
    <property type="match status" value="1"/>
</dbReference>
<feature type="domain" description="RNase H type-1" evidence="1">
    <location>
        <begin position="176"/>
        <end position="298"/>
    </location>
</feature>
<dbReference type="InterPro" id="IPR036397">
    <property type="entry name" value="RNaseH_sf"/>
</dbReference>
<dbReference type="Pfam" id="PF13456">
    <property type="entry name" value="RVT_3"/>
    <property type="match status" value="1"/>
</dbReference>
<reference evidence="3 4" key="1">
    <citation type="journal article" date="2024" name="Plant Biotechnol. J.">
        <title>Dendrobium thyrsiflorum genome and its molecular insights into genes involved in important horticultural traits.</title>
        <authorList>
            <person name="Chen B."/>
            <person name="Wang J.Y."/>
            <person name="Zheng P.J."/>
            <person name="Li K.L."/>
            <person name="Liang Y.M."/>
            <person name="Chen X.F."/>
            <person name="Zhang C."/>
            <person name="Zhao X."/>
            <person name="He X."/>
            <person name="Zhang G.Q."/>
            <person name="Liu Z.J."/>
            <person name="Xu Q."/>
        </authorList>
    </citation>
    <scope>NUCLEOTIDE SEQUENCE [LARGE SCALE GENOMIC DNA]</scope>
    <source>
        <strain evidence="3">GZMU011</strain>
    </source>
</reference>
<dbReference type="Proteomes" id="UP001552299">
    <property type="component" value="Unassembled WGS sequence"/>
</dbReference>
<comment type="caution">
    <text evidence="3">The sequence shown here is derived from an EMBL/GenBank/DDBJ whole genome shotgun (WGS) entry which is preliminary data.</text>
</comment>
<gene>
    <name evidence="3" type="ORF">M5K25_012995</name>
</gene>
<dbReference type="InterPro" id="IPR026960">
    <property type="entry name" value="RVT-Znf"/>
</dbReference>
<dbReference type="InterPro" id="IPR002156">
    <property type="entry name" value="RNaseH_domain"/>
</dbReference>
<proteinExistence type="predicted"/>
<accession>A0ABD0V568</accession>
<dbReference type="InterPro" id="IPR012337">
    <property type="entry name" value="RNaseH-like_sf"/>
</dbReference>